<dbReference type="EMBL" id="SDOV01000010">
    <property type="protein sequence ID" value="KAH7636514.1"/>
    <property type="molecule type" value="Genomic_DNA"/>
</dbReference>
<dbReference type="EC" id="2.7.11.1" evidence="2"/>
<dbReference type="PANTHER" id="PTHR44329">
    <property type="entry name" value="SERINE/THREONINE-PROTEIN KINASE TNNI3K-RELATED"/>
    <property type="match status" value="1"/>
</dbReference>
<dbReference type="InterPro" id="IPR008271">
    <property type="entry name" value="Ser/Thr_kinase_AS"/>
</dbReference>
<keyword evidence="8" id="KW-0862">Zinc</keyword>
<keyword evidence="5" id="KW-0479">Metal-binding</keyword>
<dbReference type="GO" id="GO:0005524">
    <property type="term" value="F:ATP binding"/>
    <property type="evidence" value="ECO:0007669"/>
    <property type="project" value="UniProtKB-UniRule"/>
</dbReference>
<keyword evidence="9 10" id="KW-0067">ATP-binding</keyword>
<evidence type="ECO:0000256" key="3">
    <source>
        <dbReference type="ARBA" id="ARBA00022527"/>
    </source>
</evidence>
<dbReference type="GO" id="GO:0005829">
    <property type="term" value="C:cytosol"/>
    <property type="evidence" value="ECO:0007669"/>
    <property type="project" value="TreeGrafter"/>
</dbReference>
<reference evidence="15" key="2">
    <citation type="submission" date="2020-06" db="EMBL/GenBank/DDBJ databases">
        <authorList>
            <person name="Ji K."/>
            <person name="Li J."/>
        </authorList>
    </citation>
    <scope>NUCLEOTIDE SEQUENCE</scope>
    <source>
        <strain evidence="15">JKM2019</strain>
        <tissue evidence="15">Whole body</tissue>
    </source>
</reference>
<dbReference type="Proteomes" id="UP000790347">
    <property type="component" value="Unassembled WGS sequence"/>
</dbReference>
<keyword evidence="6 10" id="KW-0547">Nucleotide-binding</keyword>
<dbReference type="OrthoDB" id="774951at2759"/>
<dbReference type="SUPFAM" id="SSF54236">
    <property type="entry name" value="Ubiquitin-like"/>
    <property type="match status" value="1"/>
</dbReference>
<reference evidence="16" key="1">
    <citation type="submission" date="2013-05" db="EMBL/GenBank/DDBJ databases">
        <authorList>
            <person name="Yim A.K.Y."/>
            <person name="Chan T.F."/>
            <person name="Ji K.M."/>
            <person name="Liu X.Y."/>
            <person name="Zhou J.W."/>
            <person name="Li R.Q."/>
            <person name="Yang K.Y."/>
            <person name="Li J."/>
            <person name="Li M."/>
            <person name="Law P.T.W."/>
            <person name="Wu Y.L."/>
            <person name="Cai Z.L."/>
            <person name="Qin H."/>
            <person name="Bao Y."/>
            <person name="Leung R.K.K."/>
            <person name="Ng P.K.S."/>
            <person name="Zou J."/>
            <person name="Zhong X.J."/>
            <person name="Ran P.X."/>
            <person name="Zhong N.S."/>
            <person name="Liu Z.G."/>
            <person name="Tsui S.K.W."/>
        </authorList>
    </citation>
    <scope>NUCLEOTIDE SEQUENCE</scope>
    <source>
        <strain evidence="16">Derf</strain>
        <tissue evidence="16">Whole organism</tissue>
    </source>
</reference>
<dbReference type="Gene3D" id="3.30.200.20">
    <property type="entry name" value="Phosphorylase Kinase, domain 1"/>
    <property type="match status" value="1"/>
</dbReference>
<dbReference type="Gene3D" id="1.10.510.10">
    <property type="entry name" value="Transferase(Phosphotransferase) domain 1"/>
    <property type="match status" value="1"/>
</dbReference>
<dbReference type="SUPFAM" id="SSF57889">
    <property type="entry name" value="Cysteine-rich domain"/>
    <property type="match status" value="1"/>
</dbReference>
<evidence type="ECO:0000256" key="8">
    <source>
        <dbReference type="ARBA" id="ARBA00022833"/>
    </source>
</evidence>
<dbReference type="PROSITE" id="PS50081">
    <property type="entry name" value="ZF_DAG_PE_2"/>
    <property type="match status" value="1"/>
</dbReference>
<dbReference type="InterPro" id="IPR000719">
    <property type="entry name" value="Prot_kinase_dom"/>
</dbReference>
<dbReference type="InterPro" id="IPR011009">
    <property type="entry name" value="Kinase-like_dom_sf"/>
</dbReference>
<evidence type="ECO:0000256" key="6">
    <source>
        <dbReference type="ARBA" id="ARBA00022741"/>
    </source>
</evidence>
<dbReference type="InterPro" id="IPR051681">
    <property type="entry name" value="Ser/Thr_Kinases-Pseudokinases"/>
</dbReference>
<evidence type="ECO:0000313" key="17">
    <source>
        <dbReference type="Proteomes" id="UP000790347"/>
    </source>
</evidence>
<dbReference type="Pfam" id="PF07714">
    <property type="entry name" value="PK_Tyr_Ser-Thr"/>
    <property type="match status" value="1"/>
</dbReference>
<reference evidence="16" key="4">
    <citation type="journal article" date="2022" name="Res Sq">
        <title>Comparative Genomics Reveals Insights into the Divergent Evolution of Astigmatic Mites and Household Pest Adaptations.</title>
        <authorList>
            <person name="Xiong Q."/>
            <person name="Wan A.T.-Y."/>
            <person name="Liu X.-Y."/>
            <person name="Fung C.S.-H."/>
            <person name="Xiao X."/>
            <person name="Malainual N."/>
            <person name="Hou J."/>
            <person name="Wang L."/>
            <person name="Wang M."/>
            <person name="Yang K."/>
            <person name="Cui Y."/>
            <person name="Leung E."/>
            <person name="Nong W."/>
            <person name="Shin S.-K."/>
            <person name="Au S."/>
            <person name="Jeong K.Y."/>
            <person name="Chew F.T."/>
            <person name="Hui J."/>
            <person name="Leung T.F."/>
            <person name="Tungtrongchitr A."/>
            <person name="Zhong N."/>
            <person name="Liu Z."/>
            <person name="Tsui S."/>
        </authorList>
    </citation>
    <scope>NUCLEOTIDE SEQUENCE</scope>
    <source>
        <strain evidence="16">Derf</strain>
        <tissue evidence="16">Whole organism</tissue>
    </source>
</reference>
<dbReference type="CDD" id="cd20811">
    <property type="entry name" value="C1_Raf"/>
    <property type="match status" value="1"/>
</dbReference>
<dbReference type="GO" id="GO:0046872">
    <property type="term" value="F:metal ion binding"/>
    <property type="evidence" value="ECO:0007669"/>
    <property type="project" value="UniProtKB-KW"/>
</dbReference>
<evidence type="ECO:0000259" key="12">
    <source>
        <dbReference type="PROSITE" id="PS50011"/>
    </source>
</evidence>
<feature type="domain" description="Protein kinase" evidence="12">
    <location>
        <begin position="233"/>
        <end position="499"/>
    </location>
</feature>
<evidence type="ECO:0000259" key="13">
    <source>
        <dbReference type="PROSITE" id="PS50081"/>
    </source>
</evidence>
<dbReference type="InterPro" id="IPR003116">
    <property type="entry name" value="RBD_dom"/>
</dbReference>
<dbReference type="Gene3D" id="3.30.60.20">
    <property type="match status" value="1"/>
</dbReference>
<evidence type="ECO:0000256" key="5">
    <source>
        <dbReference type="ARBA" id="ARBA00022723"/>
    </source>
</evidence>
<proteinExistence type="inferred from homology"/>
<evidence type="ECO:0000256" key="2">
    <source>
        <dbReference type="ARBA" id="ARBA00012513"/>
    </source>
</evidence>
<dbReference type="PANTHER" id="PTHR44329:SF262">
    <property type="entry name" value="RAF HOMOLOG SERINE_THREONINE-PROTEIN KINASE RAF"/>
    <property type="match status" value="1"/>
</dbReference>
<keyword evidence="4" id="KW-0808">Transferase</keyword>
<feature type="domain" description="Phorbol-ester/DAG-type" evidence="13">
    <location>
        <begin position="81"/>
        <end position="126"/>
    </location>
</feature>
<keyword evidence="3" id="KW-0723">Serine/threonine-protein kinase</keyword>
<comment type="caution">
    <text evidence="16">The sequence shown here is derived from an EMBL/GenBank/DDBJ whole genome shotgun (WGS) entry which is preliminary data.</text>
</comment>
<dbReference type="SMART" id="SM00109">
    <property type="entry name" value="C1"/>
    <property type="match status" value="1"/>
</dbReference>
<dbReference type="Pfam" id="PF00130">
    <property type="entry name" value="C1_1"/>
    <property type="match status" value="1"/>
</dbReference>
<dbReference type="GO" id="GO:0005739">
    <property type="term" value="C:mitochondrion"/>
    <property type="evidence" value="ECO:0007669"/>
    <property type="project" value="TreeGrafter"/>
</dbReference>
<dbReference type="InterPro" id="IPR017441">
    <property type="entry name" value="Protein_kinase_ATP_BS"/>
</dbReference>
<dbReference type="Gene3D" id="3.10.20.90">
    <property type="entry name" value="Phosphatidylinositol 3-kinase Catalytic Subunit, Chain A, domain 1"/>
    <property type="match status" value="1"/>
</dbReference>
<name>A0A922IEI9_DERFA</name>
<protein>
    <recommendedName>
        <fullName evidence="2">non-specific serine/threonine protein kinase</fullName>
        <ecNumber evidence="2">2.7.11.1</ecNumber>
    </recommendedName>
</protein>
<evidence type="ECO:0000256" key="9">
    <source>
        <dbReference type="ARBA" id="ARBA00022840"/>
    </source>
</evidence>
<organism evidence="16 17">
    <name type="scientific">Dermatophagoides farinae</name>
    <name type="common">American house dust mite</name>
    <dbReference type="NCBI Taxonomy" id="6954"/>
    <lineage>
        <taxon>Eukaryota</taxon>
        <taxon>Metazoa</taxon>
        <taxon>Ecdysozoa</taxon>
        <taxon>Arthropoda</taxon>
        <taxon>Chelicerata</taxon>
        <taxon>Arachnida</taxon>
        <taxon>Acari</taxon>
        <taxon>Acariformes</taxon>
        <taxon>Sarcoptiformes</taxon>
        <taxon>Astigmata</taxon>
        <taxon>Psoroptidia</taxon>
        <taxon>Analgoidea</taxon>
        <taxon>Pyroglyphidae</taxon>
        <taxon>Dermatophagoidinae</taxon>
        <taxon>Dermatophagoides</taxon>
    </lineage>
</organism>
<keyword evidence="7" id="KW-0418">Kinase</keyword>
<evidence type="ECO:0000256" key="11">
    <source>
        <dbReference type="SAM" id="MobiDB-lite"/>
    </source>
</evidence>
<dbReference type="FunFam" id="3.30.200.20:FF:000024">
    <property type="entry name" value="B-Raf proto-oncogene serine/threonine-protein kinase"/>
    <property type="match status" value="1"/>
</dbReference>
<dbReference type="Pfam" id="PF02196">
    <property type="entry name" value="RBD"/>
    <property type="match status" value="1"/>
</dbReference>
<dbReference type="EMBL" id="ASGP02000001">
    <property type="protein sequence ID" value="KAH9528585.1"/>
    <property type="molecule type" value="Genomic_DNA"/>
</dbReference>
<dbReference type="AlphaFoldDB" id="A0A922IEI9"/>
<keyword evidence="17" id="KW-1185">Reference proteome</keyword>
<evidence type="ECO:0000256" key="10">
    <source>
        <dbReference type="PROSITE-ProRule" id="PRU10141"/>
    </source>
</evidence>
<dbReference type="Proteomes" id="UP000828236">
    <property type="component" value="Unassembled WGS sequence"/>
</dbReference>
<reference evidence="15" key="3">
    <citation type="journal article" date="2021" name="World Allergy Organ. J.">
        <title>Chromosome-level assembly of Dermatophagoides farinae genome and transcriptome reveals two novel allergens Der f 37 and Der f 39.</title>
        <authorList>
            <person name="Chen J."/>
            <person name="Cai Z."/>
            <person name="Fan D."/>
            <person name="Hu J."/>
            <person name="Hou Y."/>
            <person name="He Y."/>
            <person name="Zhang Z."/>
            <person name="Zhao Z."/>
            <person name="Gao P."/>
            <person name="Hu W."/>
            <person name="Sun J."/>
            <person name="Li J."/>
            <person name="Ji K."/>
        </authorList>
    </citation>
    <scope>NUCLEOTIDE SEQUENCE</scope>
    <source>
        <strain evidence="15">JKM2019</strain>
    </source>
</reference>
<dbReference type="InterPro" id="IPR002219">
    <property type="entry name" value="PKC_DAG/PE"/>
</dbReference>
<dbReference type="SMART" id="SM00220">
    <property type="entry name" value="S_TKc"/>
    <property type="match status" value="1"/>
</dbReference>
<dbReference type="PROSITE" id="PS00108">
    <property type="entry name" value="PROTEIN_KINASE_ST"/>
    <property type="match status" value="1"/>
</dbReference>
<feature type="region of interest" description="Disordered" evidence="11">
    <location>
        <begin position="192"/>
        <end position="213"/>
    </location>
</feature>
<evidence type="ECO:0000256" key="7">
    <source>
        <dbReference type="ARBA" id="ARBA00022777"/>
    </source>
</evidence>
<dbReference type="InterPro" id="IPR029071">
    <property type="entry name" value="Ubiquitin-like_domsf"/>
</dbReference>
<evidence type="ECO:0000259" key="14">
    <source>
        <dbReference type="PROSITE" id="PS50898"/>
    </source>
</evidence>
<dbReference type="InterPro" id="IPR001245">
    <property type="entry name" value="Ser-Thr/Tyr_kinase_cat_dom"/>
</dbReference>
<evidence type="ECO:0000313" key="16">
    <source>
        <dbReference type="EMBL" id="KAH9528585.1"/>
    </source>
</evidence>
<sequence>MNSVFPNKRLLHVHLPNQQRTIIPVQDGQTVRDALARAMKKRQLTVAMCSVSSCDTNLPIAWDSDVADLNNCSKIEVRIMTHQIRRSFFKWTNCEYCQKILFTCLRCQTCGIKFHSRCSSHISPMCQPTNQYLLHLLQRNGRNIDRMRMDIKRSNSVSSDTRERSSSEPNITINLIKDVKLIDSNEKDIAATTTTVREPRARSADASSLKKIRRNSASNRESIKDWEIPESEIQIKECIGSGSFGTVFRGLWHGPVAVKKLKVAEPTQAQLFEFKNELAVLRKTRHVNIILFMGYVSKPQLMIVTQWCEGSSLYKHLHVIETNFKMNQILDIGKQTAQGMDYLHAKKIIHRDLKSNNIFLSKDFTVKIGDFGLATVKSHWGGLQPTNQPTGSILWMAPEIIRGTAHSFQSDVYAYGIVLFEVATGMLPYNHLNNRDQILYLVGRGFLKPNLQQVRDDVPKKFIALIQQCIQLDCKQRPLFHTISGLLENIQVPRIHRAISLPNLKLKTNGDFDFDTIDIDDFRSIESPSLVNFNNNFPFRIMAEI</sequence>
<gene>
    <name evidence="16" type="ORF">DERF_002518</name>
    <name evidence="15" type="ORF">HUG17_10484</name>
</gene>
<evidence type="ECO:0000313" key="15">
    <source>
        <dbReference type="EMBL" id="KAH7636514.1"/>
    </source>
</evidence>
<evidence type="ECO:0000256" key="1">
    <source>
        <dbReference type="ARBA" id="ARBA00010507"/>
    </source>
</evidence>
<dbReference type="PROSITE" id="PS00107">
    <property type="entry name" value="PROTEIN_KINASE_ATP"/>
    <property type="match status" value="1"/>
</dbReference>
<evidence type="ECO:0000256" key="4">
    <source>
        <dbReference type="ARBA" id="ARBA00022679"/>
    </source>
</evidence>
<dbReference type="PROSITE" id="PS50898">
    <property type="entry name" value="RBD"/>
    <property type="match status" value="1"/>
</dbReference>
<dbReference type="GO" id="GO:0004709">
    <property type="term" value="F:MAP kinase kinase kinase activity"/>
    <property type="evidence" value="ECO:0007669"/>
    <property type="project" value="TreeGrafter"/>
</dbReference>
<dbReference type="CDD" id="cd01816">
    <property type="entry name" value="RBD_RAF"/>
    <property type="match status" value="1"/>
</dbReference>
<dbReference type="SMART" id="SM00455">
    <property type="entry name" value="RBD"/>
    <property type="match status" value="1"/>
</dbReference>
<dbReference type="PROSITE" id="PS00479">
    <property type="entry name" value="ZF_DAG_PE_1"/>
    <property type="match status" value="1"/>
</dbReference>
<comment type="similarity">
    <text evidence="1">Belongs to the protein kinase superfamily. TKL Ser/Thr protein kinase family. RAF subfamily.</text>
</comment>
<feature type="binding site" evidence="10">
    <location>
        <position position="260"/>
    </location>
    <ligand>
        <name>ATP</name>
        <dbReference type="ChEBI" id="CHEBI:30616"/>
    </ligand>
</feature>
<dbReference type="InterPro" id="IPR046349">
    <property type="entry name" value="C1-like_sf"/>
</dbReference>
<feature type="domain" description="RBD" evidence="14">
    <location>
        <begin position="9"/>
        <end position="80"/>
    </location>
</feature>
<dbReference type="PROSITE" id="PS50011">
    <property type="entry name" value="PROTEIN_KINASE_DOM"/>
    <property type="match status" value="1"/>
</dbReference>
<dbReference type="GO" id="GO:0006950">
    <property type="term" value="P:response to stress"/>
    <property type="evidence" value="ECO:0007669"/>
    <property type="project" value="UniProtKB-ARBA"/>
</dbReference>
<accession>A0A922IEI9</accession>
<dbReference type="SUPFAM" id="SSF56112">
    <property type="entry name" value="Protein kinase-like (PK-like)"/>
    <property type="match status" value="1"/>
</dbReference>